<dbReference type="GO" id="GO:0016410">
    <property type="term" value="F:N-acyltransferase activity"/>
    <property type="evidence" value="ECO:0007669"/>
    <property type="project" value="InterPro"/>
</dbReference>
<name>A0A380TCV6_9ZZZZ</name>
<evidence type="ECO:0000256" key="5">
    <source>
        <dbReference type="ARBA" id="ARBA00022989"/>
    </source>
</evidence>
<dbReference type="PROSITE" id="PS50263">
    <property type="entry name" value="CN_HYDROLASE"/>
    <property type="match status" value="1"/>
</dbReference>
<dbReference type="GO" id="GO:0005886">
    <property type="term" value="C:plasma membrane"/>
    <property type="evidence" value="ECO:0007669"/>
    <property type="project" value="UniProtKB-SubCell"/>
</dbReference>
<evidence type="ECO:0000256" key="1">
    <source>
        <dbReference type="ARBA" id="ARBA00004651"/>
    </source>
</evidence>
<feature type="domain" description="CN hydrolase" evidence="9">
    <location>
        <begin position="1"/>
        <end position="86"/>
    </location>
</feature>
<dbReference type="SUPFAM" id="SSF56317">
    <property type="entry name" value="Carbon-nitrogen hydrolase"/>
    <property type="match status" value="1"/>
</dbReference>
<dbReference type="InterPro" id="IPR036526">
    <property type="entry name" value="C-N_Hydrolase_sf"/>
</dbReference>
<keyword evidence="3 10" id="KW-0808">Transferase</keyword>
<gene>
    <name evidence="10" type="ORF">DF3PB_2680008</name>
</gene>
<organism evidence="10">
    <name type="scientific">metagenome</name>
    <dbReference type="NCBI Taxonomy" id="256318"/>
    <lineage>
        <taxon>unclassified sequences</taxon>
        <taxon>metagenomes</taxon>
    </lineage>
</organism>
<evidence type="ECO:0000256" key="3">
    <source>
        <dbReference type="ARBA" id="ARBA00022679"/>
    </source>
</evidence>
<accession>A0A380TCV6</accession>
<feature type="transmembrane region" description="Helical" evidence="8">
    <location>
        <begin position="98"/>
        <end position="117"/>
    </location>
</feature>
<dbReference type="Gene3D" id="3.60.110.10">
    <property type="entry name" value="Carbon-nitrogen hydrolase"/>
    <property type="match status" value="1"/>
</dbReference>
<keyword evidence="4 8" id="KW-0812">Transmembrane</keyword>
<keyword evidence="5 8" id="KW-1133">Transmembrane helix</keyword>
<keyword evidence="7 10" id="KW-0012">Acyltransferase</keyword>
<evidence type="ECO:0000313" key="10">
    <source>
        <dbReference type="EMBL" id="SUS06322.1"/>
    </source>
</evidence>
<protein>
    <submittedName>
        <fullName evidence="10">Apolipoprotein N-acyltransferase</fullName>
        <ecNumber evidence="10">2.3.1.-</ecNumber>
    </submittedName>
</protein>
<dbReference type="Pfam" id="PF00795">
    <property type="entry name" value="CN_hydrolase"/>
    <property type="match status" value="1"/>
</dbReference>
<dbReference type="InterPro" id="IPR004563">
    <property type="entry name" value="Apolipo_AcylTrfase"/>
</dbReference>
<keyword evidence="10" id="KW-0449">Lipoprotein</keyword>
<dbReference type="PANTHER" id="PTHR38686">
    <property type="entry name" value="APOLIPOPROTEIN N-ACYLTRANSFERASE"/>
    <property type="match status" value="1"/>
</dbReference>
<evidence type="ECO:0000256" key="4">
    <source>
        <dbReference type="ARBA" id="ARBA00022692"/>
    </source>
</evidence>
<keyword evidence="6 8" id="KW-0472">Membrane</keyword>
<proteinExistence type="predicted"/>
<reference evidence="10" key="1">
    <citation type="submission" date="2018-07" db="EMBL/GenBank/DDBJ databases">
        <authorList>
            <person name="Quirk P.G."/>
            <person name="Krulwich T.A."/>
        </authorList>
    </citation>
    <scope>NUCLEOTIDE SEQUENCE</scope>
</reference>
<dbReference type="GO" id="GO:0042158">
    <property type="term" value="P:lipoprotein biosynthetic process"/>
    <property type="evidence" value="ECO:0007669"/>
    <property type="project" value="InterPro"/>
</dbReference>
<sequence length="120" mass="12803">MIFPGAVVDRWARPAWLLNITNDGWYGLSAGPYQHLAAAQMRAVEEGLPLVRVANTGISAVVDPYGRVLRSLALGTRGVLDTPLPMALAAAPPFARTGTIPILAIILALIPFGAYVIRRT</sequence>
<dbReference type="InterPro" id="IPR003010">
    <property type="entry name" value="C-N_Hydrolase"/>
</dbReference>
<dbReference type="AlphaFoldDB" id="A0A380TCV6"/>
<evidence type="ECO:0000256" key="2">
    <source>
        <dbReference type="ARBA" id="ARBA00022475"/>
    </source>
</evidence>
<evidence type="ECO:0000256" key="7">
    <source>
        <dbReference type="ARBA" id="ARBA00023315"/>
    </source>
</evidence>
<evidence type="ECO:0000256" key="6">
    <source>
        <dbReference type="ARBA" id="ARBA00023136"/>
    </source>
</evidence>
<evidence type="ECO:0000259" key="9">
    <source>
        <dbReference type="PROSITE" id="PS50263"/>
    </source>
</evidence>
<dbReference type="PANTHER" id="PTHR38686:SF1">
    <property type="entry name" value="APOLIPOPROTEIN N-ACYLTRANSFERASE"/>
    <property type="match status" value="1"/>
</dbReference>
<evidence type="ECO:0000256" key="8">
    <source>
        <dbReference type="SAM" id="Phobius"/>
    </source>
</evidence>
<dbReference type="EC" id="2.3.1.-" evidence="10"/>
<dbReference type="EMBL" id="UIDG01000188">
    <property type="protein sequence ID" value="SUS06322.1"/>
    <property type="molecule type" value="Genomic_DNA"/>
</dbReference>
<keyword evidence="2" id="KW-1003">Cell membrane</keyword>
<comment type="subcellular location">
    <subcellularLocation>
        <location evidence="1">Cell membrane</location>
        <topology evidence="1">Multi-pass membrane protein</topology>
    </subcellularLocation>
</comment>